<keyword evidence="3" id="KW-1185">Reference proteome</keyword>
<evidence type="ECO:0000313" key="3">
    <source>
        <dbReference type="Proteomes" id="UP000036403"/>
    </source>
</evidence>
<accession>A0A0J7K1D1</accession>
<sequence>MEQGTRQHRAVQTAGPLLDVAVQVTPATKERATQTDQAAAADRDSSDSEEPEYPGDERPPAHPWPPGGCWNCANVTHLYSECPQPRSATFCYRCDRLGTTVKDCPRCQEDWRAQGLYRPGRGHEGPEASRRTRPPTPRGRAARPRQ</sequence>
<dbReference type="InterPro" id="IPR036875">
    <property type="entry name" value="Znf_CCHC_sf"/>
</dbReference>
<comment type="caution">
    <text evidence="2">The sequence shown here is derived from an EMBL/GenBank/DDBJ whole genome shotgun (WGS) entry which is preliminary data.</text>
</comment>
<dbReference type="SUPFAM" id="SSF57756">
    <property type="entry name" value="Retrovirus zinc finger-like domains"/>
    <property type="match status" value="1"/>
</dbReference>
<protein>
    <submittedName>
        <fullName evidence="2">Inner centromere</fullName>
    </submittedName>
</protein>
<dbReference type="AlphaFoldDB" id="A0A0J7K1D1"/>
<reference evidence="2 3" key="1">
    <citation type="submission" date="2015-04" db="EMBL/GenBank/DDBJ databases">
        <title>Lasius niger genome sequencing.</title>
        <authorList>
            <person name="Konorov E.A."/>
            <person name="Nikitin M.A."/>
            <person name="Kirill M.V."/>
            <person name="Chang P."/>
        </authorList>
    </citation>
    <scope>NUCLEOTIDE SEQUENCE [LARGE SCALE GENOMIC DNA]</scope>
    <source>
        <tissue evidence="2">Whole</tissue>
    </source>
</reference>
<proteinExistence type="predicted"/>
<dbReference type="GO" id="GO:0008270">
    <property type="term" value="F:zinc ion binding"/>
    <property type="evidence" value="ECO:0007669"/>
    <property type="project" value="InterPro"/>
</dbReference>
<dbReference type="Gene3D" id="4.10.60.10">
    <property type="entry name" value="Zinc finger, CCHC-type"/>
    <property type="match status" value="1"/>
</dbReference>
<dbReference type="EMBL" id="LBMM01017461">
    <property type="protein sequence ID" value="KMQ84084.1"/>
    <property type="molecule type" value="Genomic_DNA"/>
</dbReference>
<gene>
    <name evidence="2" type="ORF">RF55_18458</name>
</gene>
<evidence type="ECO:0000313" key="2">
    <source>
        <dbReference type="EMBL" id="KMQ84084.1"/>
    </source>
</evidence>
<name>A0A0J7K1D1_LASNI</name>
<dbReference type="Proteomes" id="UP000036403">
    <property type="component" value="Unassembled WGS sequence"/>
</dbReference>
<dbReference type="OrthoDB" id="7700936at2759"/>
<dbReference type="PaxDb" id="67767-A0A0J7K1D1"/>
<dbReference type="GO" id="GO:0003676">
    <property type="term" value="F:nucleic acid binding"/>
    <property type="evidence" value="ECO:0007669"/>
    <property type="project" value="InterPro"/>
</dbReference>
<feature type="region of interest" description="Disordered" evidence="1">
    <location>
        <begin position="1"/>
        <end position="67"/>
    </location>
</feature>
<feature type="compositionally biased region" description="Basic and acidic residues" evidence="1">
    <location>
        <begin position="121"/>
        <end position="130"/>
    </location>
</feature>
<feature type="region of interest" description="Disordered" evidence="1">
    <location>
        <begin position="112"/>
        <end position="146"/>
    </location>
</feature>
<evidence type="ECO:0000256" key="1">
    <source>
        <dbReference type="SAM" id="MobiDB-lite"/>
    </source>
</evidence>
<organism evidence="2 3">
    <name type="scientific">Lasius niger</name>
    <name type="common">Black garden ant</name>
    <dbReference type="NCBI Taxonomy" id="67767"/>
    <lineage>
        <taxon>Eukaryota</taxon>
        <taxon>Metazoa</taxon>
        <taxon>Ecdysozoa</taxon>
        <taxon>Arthropoda</taxon>
        <taxon>Hexapoda</taxon>
        <taxon>Insecta</taxon>
        <taxon>Pterygota</taxon>
        <taxon>Neoptera</taxon>
        <taxon>Endopterygota</taxon>
        <taxon>Hymenoptera</taxon>
        <taxon>Apocrita</taxon>
        <taxon>Aculeata</taxon>
        <taxon>Formicoidea</taxon>
        <taxon>Formicidae</taxon>
        <taxon>Formicinae</taxon>
        <taxon>Lasius</taxon>
        <taxon>Lasius</taxon>
    </lineage>
</organism>